<dbReference type="GO" id="GO:0016878">
    <property type="term" value="F:acid-thiol ligase activity"/>
    <property type="evidence" value="ECO:0007669"/>
    <property type="project" value="TreeGrafter"/>
</dbReference>
<gene>
    <name evidence="4" type="ORF">FH965_40260</name>
</gene>
<dbReference type="InterPro" id="IPR025110">
    <property type="entry name" value="AMP-bd_C"/>
</dbReference>
<dbReference type="Pfam" id="PF00501">
    <property type="entry name" value="AMP-binding"/>
    <property type="match status" value="1"/>
</dbReference>
<dbReference type="InterPro" id="IPR042099">
    <property type="entry name" value="ANL_N_sf"/>
</dbReference>
<dbReference type="PANTHER" id="PTHR43352:SF1">
    <property type="entry name" value="ANTHRANILATE--COA LIGASE"/>
    <property type="match status" value="1"/>
</dbReference>
<dbReference type="InterPro" id="IPR020845">
    <property type="entry name" value="AMP-binding_CS"/>
</dbReference>
<dbReference type="Gene3D" id="3.40.50.12780">
    <property type="entry name" value="N-terminal domain of ligase-like"/>
    <property type="match status" value="1"/>
</dbReference>
<dbReference type="Pfam" id="PF13193">
    <property type="entry name" value="AMP-binding_C"/>
    <property type="match status" value="1"/>
</dbReference>
<organism evidence="4 5">
    <name type="scientific">Streptomyces spectabilis</name>
    <dbReference type="NCBI Taxonomy" id="68270"/>
    <lineage>
        <taxon>Bacteria</taxon>
        <taxon>Bacillati</taxon>
        <taxon>Actinomycetota</taxon>
        <taxon>Actinomycetes</taxon>
        <taxon>Kitasatosporales</taxon>
        <taxon>Streptomycetaceae</taxon>
        <taxon>Streptomyces</taxon>
    </lineage>
</organism>
<dbReference type="InterPro" id="IPR000873">
    <property type="entry name" value="AMP-dep_synth/lig_dom"/>
</dbReference>
<name>A0A516RK37_STRST</name>
<dbReference type="AlphaFoldDB" id="A0A516RK37"/>
<evidence type="ECO:0000313" key="5">
    <source>
        <dbReference type="Proteomes" id="UP000316806"/>
    </source>
</evidence>
<feature type="domain" description="AMP-dependent synthetase/ligase" evidence="2">
    <location>
        <begin position="14"/>
        <end position="351"/>
    </location>
</feature>
<dbReference type="RefSeq" id="WP_144323209.1">
    <property type="nucleotide sequence ID" value="NZ_CP040916.1"/>
</dbReference>
<protein>
    <submittedName>
        <fullName evidence="4">AMP-binding protein</fullName>
    </submittedName>
</protein>
<proteinExistence type="predicted"/>
<evidence type="ECO:0000256" key="1">
    <source>
        <dbReference type="ARBA" id="ARBA00022598"/>
    </source>
</evidence>
<reference evidence="4 5" key="1">
    <citation type="journal article" date="2019" name="J. Ind. Microbiol. Biotechnol.">
        <title>The complete genomic sequence of Streptomyces spectabilis NRRL-2792 and identification of secondary metabolite biosynthetic gene clusters.</title>
        <authorList>
            <person name="Sinha A."/>
            <person name="Phillips-Salemka S."/>
            <person name="Niraula T.A."/>
            <person name="Short K.A."/>
            <person name="Niraula N.P."/>
        </authorList>
    </citation>
    <scope>NUCLEOTIDE SEQUENCE [LARGE SCALE GENOMIC DNA]</scope>
    <source>
        <strain evidence="4 5">NRRL 2792</strain>
    </source>
</reference>
<dbReference type="PANTHER" id="PTHR43352">
    <property type="entry name" value="ACETYL-COA SYNTHETASE"/>
    <property type="match status" value="1"/>
</dbReference>
<feature type="domain" description="AMP-binding enzyme C-terminal" evidence="3">
    <location>
        <begin position="401"/>
        <end position="478"/>
    </location>
</feature>
<dbReference type="EMBL" id="CP040916">
    <property type="protein sequence ID" value="QDQ16009.1"/>
    <property type="molecule type" value="Genomic_DNA"/>
</dbReference>
<keyword evidence="1" id="KW-0436">Ligase</keyword>
<dbReference type="SUPFAM" id="SSF56801">
    <property type="entry name" value="Acetyl-CoA synthetase-like"/>
    <property type="match status" value="1"/>
</dbReference>
<dbReference type="PROSITE" id="PS00455">
    <property type="entry name" value="AMP_BINDING"/>
    <property type="match status" value="1"/>
</dbReference>
<evidence type="ECO:0000313" key="4">
    <source>
        <dbReference type="EMBL" id="QDQ16009.1"/>
    </source>
</evidence>
<dbReference type="GO" id="GO:0044550">
    <property type="term" value="P:secondary metabolite biosynthetic process"/>
    <property type="evidence" value="ECO:0007669"/>
    <property type="project" value="TreeGrafter"/>
</dbReference>
<dbReference type="Proteomes" id="UP000316806">
    <property type="component" value="Chromosome"/>
</dbReference>
<dbReference type="InterPro" id="IPR045851">
    <property type="entry name" value="AMP-bd_C_sf"/>
</dbReference>
<accession>A0A516RK37</accession>
<evidence type="ECO:0000259" key="2">
    <source>
        <dbReference type="Pfam" id="PF00501"/>
    </source>
</evidence>
<sequence length="492" mass="52316">MNMAADLARRAARNRWLQRPAYHEDDHTLTHGRLHQLAAQAATVLAGAGIGPGTRVLIALPDTVAWITAFLATARLGGVAVLANPHLAAGEHAHIVRDARPRLALTDAALAPRFPALAHLTGDQLLHRAKNAPPARPADLGPDHALYIQYTSGTTGAPKGVIHRHSDPAHYYTGAGAQLLDIGESDVNLSVSKLFFAYGLGNSLAFPLYSGGSAVLLPAPPRPAAITALAARHHVTHLHAVPSAYAALLTHNDPAAFGHLRAAVSAGERLSPALAARITAHLDAPVLDQLGSTEAGHAFSSHSLTRHTPGTVGTPVPGFELQLRDRHHSPVPDGTEGDLWVRGPTLMPHYLNRPEETARTLVDGWLATRDRAVRNPDGTYTHRGRADDLEMVGGITISPTEVEEVLAAHPAVRDVAVASLPNAEGATKLRAFVVPHHPDRADGLEAELTALARTRLAPFKVPRSVQFVDSLPRTATGKLQRFLIRTTATTAR</sequence>
<evidence type="ECO:0000259" key="3">
    <source>
        <dbReference type="Pfam" id="PF13193"/>
    </source>
</evidence>
<dbReference type="Gene3D" id="3.30.300.30">
    <property type="match status" value="1"/>
</dbReference>